<keyword evidence="10" id="KW-1185">Reference proteome</keyword>
<feature type="region of interest" description="Disordered" evidence="6">
    <location>
        <begin position="110"/>
        <end position="168"/>
    </location>
</feature>
<evidence type="ECO:0000256" key="2">
    <source>
        <dbReference type="ARBA" id="ARBA00007077"/>
    </source>
</evidence>
<dbReference type="EMBL" id="JW866977">
    <property type="protein sequence ID" value="AFO99494.1"/>
    <property type="molecule type" value="mRNA"/>
</dbReference>
<dbReference type="STRING" id="7868.ENSCMIP00000026019"/>
<dbReference type="Proteomes" id="UP000314986">
    <property type="component" value="Unassembled WGS sequence"/>
</dbReference>
<feature type="region of interest" description="Disordered" evidence="6">
    <location>
        <begin position="65"/>
        <end position="96"/>
    </location>
</feature>
<evidence type="ECO:0000259" key="7">
    <source>
        <dbReference type="PROSITE" id="PS50102"/>
    </source>
</evidence>
<comment type="subcellular location">
    <subcellularLocation>
        <location evidence="1">Nucleus</location>
        <location evidence="1">Nucleolus</location>
    </subcellularLocation>
</comment>
<reference evidence="8 10" key="3">
    <citation type="journal article" date="2014" name="Nature">
        <title>Elephant shark genome provides unique insights into gnathostome evolution.</title>
        <authorList>
            <consortium name="International Elephant Shark Genome Sequencing Consortium"/>
            <person name="Venkatesh B."/>
            <person name="Lee A.P."/>
            <person name="Ravi V."/>
            <person name="Maurya A.K."/>
            <person name="Lian M.M."/>
            <person name="Swann J.B."/>
            <person name="Ohta Y."/>
            <person name="Flajnik M.F."/>
            <person name="Sutoh Y."/>
            <person name="Kasahara M."/>
            <person name="Hoon S."/>
            <person name="Gangu V."/>
            <person name="Roy S.W."/>
            <person name="Irimia M."/>
            <person name="Korzh V."/>
            <person name="Kondrychyn I."/>
            <person name="Lim Z.W."/>
            <person name="Tay B.H."/>
            <person name="Tohari S."/>
            <person name="Kong K.W."/>
            <person name="Ho S."/>
            <person name="Lorente-Galdos B."/>
            <person name="Quilez J."/>
            <person name="Marques-Bonet T."/>
            <person name="Raney B.J."/>
            <person name="Ingham P.W."/>
            <person name="Tay A."/>
            <person name="Hillier L.W."/>
            <person name="Minx P."/>
            <person name="Boehm T."/>
            <person name="Wilson R.K."/>
            <person name="Brenner S."/>
            <person name="Warren W.C."/>
        </authorList>
    </citation>
    <scope>NUCLEOTIDE SEQUENCE</scope>
    <source>
        <tissue evidence="8">Testis</tissue>
    </source>
</reference>
<dbReference type="CDD" id="cd12395">
    <property type="entry name" value="RRM2_RBM34"/>
    <property type="match status" value="1"/>
</dbReference>
<proteinExistence type="evidence at transcript level"/>
<feature type="compositionally biased region" description="Polar residues" evidence="6">
    <location>
        <begin position="358"/>
        <end position="368"/>
    </location>
</feature>
<evidence type="ECO:0000313" key="9">
    <source>
        <dbReference type="Ensembl" id="ENSCMIP00000026019.1"/>
    </source>
</evidence>
<reference evidence="10" key="1">
    <citation type="journal article" date="2006" name="Science">
        <title>Ancient noncoding elements conserved in the human genome.</title>
        <authorList>
            <person name="Venkatesh B."/>
            <person name="Kirkness E.F."/>
            <person name="Loh Y.H."/>
            <person name="Halpern A.L."/>
            <person name="Lee A.P."/>
            <person name="Johnson J."/>
            <person name="Dandona N."/>
            <person name="Viswanathan L.D."/>
            <person name="Tay A."/>
            <person name="Venter J.C."/>
            <person name="Strausberg R.L."/>
            <person name="Brenner S."/>
        </authorList>
    </citation>
    <scope>NUCLEOTIDE SEQUENCE [LARGE SCALE GENOMIC DNA]</scope>
</reference>
<dbReference type="InterPro" id="IPR000504">
    <property type="entry name" value="RRM_dom"/>
</dbReference>
<accession>V9KML8</accession>
<evidence type="ECO:0000256" key="1">
    <source>
        <dbReference type="ARBA" id="ARBA00004604"/>
    </source>
</evidence>
<feature type="compositionally biased region" description="Basic residues" evidence="6">
    <location>
        <begin position="125"/>
        <end position="137"/>
    </location>
</feature>
<keyword evidence="4" id="KW-0539">Nucleus</keyword>
<evidence type="ECO:0000313" key="10">
    <source>
        <dbReference type="Proteomes" id="UP000314986"/>
    </source>
</evidence>
<sequence length="428" mass="47635">MRMSGSPGANRMTSENTISEDYVVGQVAGSLFQKKKTKKKANSLASLFSSPATAAKPIFLPVQESNVGGRKRRFSEESDTEKINKQKKLKKVGPPVQKVLKAAERRLAERERALSTADEEDKQVKNTKQKKNKKRALGSKSETSTGDGETVLTGLQPEKGTKPRARKKATIQPIDRIKNKRTLFVGNLPSDCTKQMLVSLFKEFGAIESVRFRSLARVEPSISRKLATIQRNVHPKRRNLNAYVVFKVEDDAVKAVKRNGHEIKKGFHIRVDLASKSNVHNHGKSIFIGNLSYEIEEDEVRQHFSDCGPIESVRIVRDRESGMGKGFGYVLFQDTDAVTLALKLDSIEIQGRKVRVSRSVNKHSQQGATRGVSGKPSRSQHKMKTPARGRGGSMPKTFTGMIANPAEKMKGLKSKPRQKKTGKFKTKQ</sequence>
<comment type="similarity">
    <text evidence="2">Belongs to the RRM RBM34 family.</text>
</comment>
<reference evidence="9" key="4">
    <citation type="submission" date="2025-05" db="UniProtKB">
        <authorList>
            <consortium name="Ensembl"/>
        </authorList>
    </citation>
    <scope>IDENTIFICATION</scope>
</reference>
<keyword evidence="3 5" id="KW-0694">RNA-binding</keyword>
<dbReference type="Gene3D" id="3.30.70.330">
    <property type="match status" value="2"/>
</dbReference>
<evidence type="ECO:0000256" key="3">
    <source>
        <dbReference type="ARBA" id="ARBA00022884"/>
    </source>
</evidence>
<organism evidence="8">
    <name type="scientific">Callorhinchus milii</name>
    <name type="common">Ghost shark</name>
    <dbReference type="NCBI Taxonomy" id="7868"/>
    <lineage>
        <taxon>Eukaryota</taxon>
        <taxon>Metazoa</taxon>
        <taxon>Chordata</taxon>
        <taxon>Craniata</taxon>
        <taxon>Vertebrata</taxon>
        <taxon>Chondrichthyes</taxon>
        <taxon>Holocephali</taxon>
        <taxon>Chimaeriformes</taxon>
        <taxon>Callorhinchidae</taxon>
        <taxon>Callorhinchus</taxon>
    </lineage>
</organism>
<dbReference type="PANTHER" id="PTHR23236">
    <property type="entry name" value="EUKARYOTIC TRANSLATION INITIATION FACTOR 4B/4H"/>
    <property type="match status" value="1"/>
</dbReference>
<dbReference type="InterPro" id="IPR035979">
    <property type="entry name" value="RBD_domain_sf"/>
</dbReference>
<protein>
    <submittedName>
        <fullName evidence="8">RNA-binding motif protein 34</fullName>
    </submittedName>
</protein>
<dbReference type="GeneTree" id="ENSGT00390000011249"/>
<dbReference type="InterPro" id="IPR034221">
    <property type="entry name" value="RBM34_RRM2"/>
</dbReference>
<evidence type="ECO:0000256" key="6">
    <source>
        <dbReference type="SAM" id="MobiDB-lite"/>
    </source>
</evidence>
<dbReference type="PROSITE" id="PS50102">
    <property type="entry name" value="RRM"/>
    <property type="match status" value="2"/>
</dbReference>
<dbReference type="PANTHER" id="PTHR23236:SF25">
    <property type="entry name" value="RNA-BINDING PROTEIN 34"/>
    <property type="match status" value="1"/>
</dbReference>
<dbReference type="AlphaFoldDB" id="V9KML8"/>
<dbReference type="Ensembl" id="ENSCMIT00000026447.1">
    <property type="protein sequence ID" value="ENSCMIP00000026019.1"/>
    <property type="gene ID" value="ENSCMIG00000011426.1"/>
</dbReference>
<evidence type="ECO:0000256" key="5">
    <source>
        <dbReference type="PROSITE-ProRule" id="PRU00176"/>
    </source>
</evidence>
<feature type="compositionally biased region" description="Basic residues" evidence="6">
    <location>
        <begin position="378"/>
        <end position="387"/>
    </location>
</feature>
<name>V9KML8_CALMI</name>
<dbReference type="Pfam" id="PF00076">
    <property type="entry name" value="RRM_1"/>
    <property type="match status" value="2"/>
</dbReference>
<feature type="compositionally biased region" description="Basic residues" evidence="6">
    <location>
        <begin position="411"/>
        <end position="428"/>
    </location>
</feature>
<dbReference type="GO" id="GO:0003723">
    <property type="term" value="F:RNA binding"/>
    <property type="evidence" value="ECO:0007669"/>
    <property type="project" value="UniProtKB-UniRule"/>
</dbReference>
<dbReference type="SMART" id="SM00360">
    <property type="entry name" value="RRM"/>
    <property type="match status" value="2"/>
</dbReference>
<dbReference type="OMA" id="CAVPKKG"/>
<dbReference type="SUPFAM" id="SSF54928">
    <property type="entry name" value="RNA-binding domain, RBD"/>
    <property type="match status" value="2"/>
</dbReference>
<evidence type="ECO:0000313" key="8">
    <source>
        <dbReference type="EMBL" id="AFO99494.1"/>
    </source>
</evidence>
<feature type="domain" description="RRM" evidence="7">
    <location>
        <begin position="284"/>
        <end position="361"/>
    </location>
</feature>
<feature type="compositionally biased region" description="Basic and acidic residues" evidence="6">
    <location>
        <begin position="74"/>
        <end position="84"/>
    </location>
</feature>
<evidence type="ECO:0000256" key="4">
    <source>
        <dbReference type="ARBA" id="ARBA00023242"/>
    </source>
</evidence>
<dbReference type="InterPro" id="IPR012677">
    <property type="entry name" value="Nucleotide-bd_a/b_plait_sf"/>
</dbReference>
<dbReference type="CDD" id="cd12394">
    <property type="entry name" value="RRM1_RBM34"/>
    <property type="match status" value="1"/>
</dbReference>
<feature type="domain" description="RRM" evidence="7">
    <location>
        <begin position="181"/>
        <end position="276"/>
    </location>
</feature>
<reference evidence="10" key="2">
    <citation type="journal article" date="2007" name="PLoS Biol.">
        <title>Survey sequencing and comparative analysis of the elephant shark (Callorhinchus milii) genome.</title>
        <authorList>
            <person name="Venkatesh B."/>
            <person name="Kirkness E.F."/>
            <person name="Loh Y.H."/>
            <person name="Halpern A.L."/>
            <person name="Lee A.P."/>
            <person name="Johnson J."/>
            <person name="Dandona N."/>
            <person name="Viswanathan L.D."/>
            <person name="Tay A."/>
            <person name="Venter J.C."/>
            <person name="Strausberg R.L."/>
            <person name="Brenner S."/>
        </authorList>
    </citation>
    <scope>NUCLEOTIDE SEQUENCE [LARGE SCALE GENOMIC DNA]</scope>
</reference>
<feature type="region of interest" description="Disordered" evidence="6">
    <location>
        <begin position="354"/>
        <end position="428"/>
    </location>
</feature>